<organism evidence="1 2">
    <name type="scientific">Alligator mississippiensis</name>
    <name type="common">American alligator</name>
    <dbReference type="NCBI Taxonomy" id="8496"/>
    <lineage>
        <taxon>Eukaryota</taxon>
        <taxon>Metazoa</taxon>
        <taxon>Chordata</taxon>
        <taxon>Craniata</taxon>
        <taxon>Vertebrata</taxon>
        <taxon>Euteleostomi</taxon>
        <taxon>Archelosauria</taxon>
        <taxon>Archosauria</taxon>
        <taxon>Crocodylia</taxon>
        <taxon>Alligatoridae</taxon>
        <taxon>Alligatorinae</taxon>
        <taxon>Alligator</taxon>
    </lineage>
</organism>
<gene>
    <name evidence="1" type="ORF">Y1Q_0003619</name>
</gene>
<dbReference type="AlphaFoldDB" id="A0A151NXW7"/>
<comment type="caution">
    <text evidence="1">The sequence shown here is derived from an EMBL/GenBank/DDBJ whole genome shotgun (WGS) entry which is preliminary data.</text>
</comment>
<dbReference type="EMBL" id="AKHW03001632">
    <property type="protein sequence ID" value="KYO41275.1"/>
    <property type="molecule type" value="Genomic_DNA"/>
</dbReference>
<evidence type="ECO:0000313" key="1">
    <source>
        <dbReference type="EMBL" id="KYO41275.1"/>
    </source>
</evidence>
<accession>A0A151NXW7</accession>
<proteinExistence type="predicted"/>
<evidence type="ECO:0000313" key="2">
    <source>
        <dbReference type="Proteomes" id="UP000050525"/>
    </source>
</evidence>
<keyword evidence="2" id="KW-1185">Reference proteome</keyword>
<dbReference type="Proteomes" id="UP000050525">
    <property type="component" value="Unassembled WGS sequence"/>
</dbReference>
<sequence>MGRSSRDTPNAPSPWGLLRDWAEVPAPLPYLLLFRAEATADVNVLSSPSAGPGLHLCPTWQITGRELQAGALGRGAEPWARRQAIGFTGTQELSWKVKRSGGTDPEESILNAFKLFDPNGTSTVNKNEELLEEMEVPTLDYNDQIEQEVYEDCTELPFLWK</sequence>
<reference evidence="1 2" key="1">
    <citation type="journal article" date="2012" name="Genome Biol.">
        <title>Sequencing three crocodilian genomes to illuminate the evolution of archosaurs and amniotes.</title>
        <authorList>
            <person name="St John J.A."/>
            <person name="Braun E.L."/>
            <person name="Isberg S.R."/>
            <person name="Miles L.G."/>
            <person name="Chong A.Y."/>
            <person name="Gongora J."/>
            <person name="Dalzell P."/>
            <person name="Moran C."/>
            <person name="Bed'hom B."/>
            <person name="Abzhanov A."/>
            <person name="Burgess S.C."/>
            <person name="Cooksey A.M."/>
            <person name="Castoe T.A."/>
            <person name="Crawford N.G."/>
            <person name="Densmore L.D."/>
            <person name="Drew J.C."/>
            <person name="Edwards S.V."/>
            <person name="Faircloth B.C."/>
            <person name="Fujita M.K."/>
            <person name="Greenwold M.J."/>
            <person name="Hoffmann F.G."/>
            <person name="Howard J.M."/>
            <person name="Iguchi T."/>
            <person name="Janes D.E."/>
            <person name="Khan S.Y."/>
            <person name="Kohno S."/>
            <person name="de Koning A.J."/>
            <person name="Lance S.L."/>
            <person name="McCarthy F.M."/>
            <person name="McCormack J.E."/>
            <person name="Merchant M.E."/>
            <person name="Peterson D.G."/>
            <person name="Pollock D.D."/>
            <person name="Pourmand N."/>
            <person name="Raney B.J."/>
            <person name="Roessler K.A."/>
            <person name="Sanford J.R."/>
            <person name="Sawyer R.H."/>
            <person name="Schmidt C.J."/>
            <person name="Triplett E.W."/>
            <person name="Tuberville T.D."/>
            <person name="Venegas-Anaya M."/>
            <person name="Howard J.T."/>
            <person name="Jarvis E.D."/>
            <person name="Guillette L.J.Jr."/>
            <person name="Glenn T.C."/>
            <person name="Green R.E."/>
            <person name="Ray D.A."/>
        </authorList>
    </citation>
    <scope>NUCLEOTIDE SEQUENCE [LARGE SCALE GENOMIC DNA]</scope>
    <source>
        <strain evidence="1">KSC_2009_1</strain>
    </source>
</reference>
<protein>
    <recommendedName>
        <fullName evidence="3">EF-hand domain-containing protein</fullName>
    </recommendedName>
</protein>
<name>A0A151NXW7_ALLMI</name>
<evidence type="ECO:0008006" key="3">
    <source>
        <dbReference type="Google" id="ProtNLM"/>
    </source>
</evidence>